<dbReference type="NCBIfam" id="TIGR03061">
    <property type="entry name" value="pip_yhgE_Nterm"/>
    <property type="match status" value="1"/>
</dbReference>
<protein>
    <submittedName>
        <fullName evidence="8">Phage infection protein</fullName>
    </submittedName>
</protein>
<keyword evidence="5" id="KW-0175">Coiled coil</keyword>
<name>A0A920CRC9_9BACL</name>
<dbReference type="Pfam" id="PF12698">
    <property type="entry name" value="ABC2_membrane_3"/>
    <property type="match status" value="2"/>
</dbReference>
<feature type="domain" description="ABC-2 type transporter transmembrane" evidence="7">
    <location>
        <begin position="457"/>
        <end position="690"/>
    </location>
</feature>
<evidence type="ECO:0000259" key="7">
    <source>
        <dbReference type="Pfam" id="PF12698"/>
    </source>
</evidence>
<dbReference type="Proteomes" id="UP000682811">
    <property type="component" value="Unassembled WGS sequence"/>
</dbReference>
<dbReference type="GO" id="GO:0140359">
    <property type="term" value="F:ABC-type transporter activity"/>
    <property type="evidence" value="ECO:0007669"/>
    <property type="project" value="InterPro"/>
</dbReference>
<organism evidence="8 9">
    <name type="scientific">Paenibacillus azoreducens</name>
    <dbReference type="NCBI Taxonomy" id="116718"/>
    <lineage>
        <taxon>Bacteria</taxon>
        <taxon>Bacillati</taxon>
        <taxon>Bacillota</taxon>
        <taxon>Bacilli</taxon>
        <taxon>Bacillales</taxon>
        <taxon>Paenibacillaceae</taxon>
        <taxon>Paenibacillus</taxon>
    </lineage>
</organism>
<evidence type="ECO:0000256" key="3">
    <source>
        <dbReference type="ARBA" id="ARBA00022989"/>
    </source>
</evidence>
<feature type="transmembrane region" description="Helical" evidence="6">
    <location>
        <begin position="588"/>
        <end position="610"/>
    </location>
</feature>
<comment type="caution">
    <text evidence="8">The sequence shown here is derived from an EMBL/GenBank/DDBJ whole genome shotgun (WGS) entry which is preliminary data.</text>
</comment>
<gene>
    <name evidence="8" type="ORF">J34TS1_56260</name>
</gene>
<feature type="transmembrane region" description="Helical" evidence="6">
    <location>
        <begin position="675"/>
        <end position="696"/>
    </location>
</feature>
<evidence type="ECO:0000313" key="8">
    <source>
        <dbReference type="EMBL" id="GIO50861.1"/>
    </source>
</evidence>
<dbReference type="InterPro" id="IPR051328">
    <property type="entry name" value="T7SS_ABC-Transporter"/>
</dbReference>
<dbReference type="InterPro" id="IPR017500">
    <property type="entry name" value="Phage_infect_YhgE_N"/>
</dbReference>
<dbReference type="PANTHER" id="PTHR43077">
    <property type="entry name" value="TRANSPORT PERMEASE YVFS-RELATED"/>
    <property type="match status" value="1"/>
</dbReference>
<evidence type="ECO:0000256" key="4">
    <source>
        <dbReference type="ARBA" id="ARBA00023136"/>
    </source>
</evidence>
<dbReference type="EMBL" id="BORT01000039">
    <property type="protein sequence ID" value="GIO50861.1"/>
    <property type="molecule type" value="Genomic_DNA"/>
</dbReference>
<evidence type="ECO:0000256" key="2">
    <source>
        <dbReference type="ARBA" id="ARBA00022692"/>
    </source>
</evidence>
<feature type="transmembrane region" description="Helical" evidence="6">
    <location>
        <begin position="516"/>
        <end position="537"/>
    </location>
</feature>
<dbReference type="InterPro" id="IPR017501">
    <property type="entry name" value="Phage_infect_YhgE_C"/>
</dbReference>
<keyword evidence="4 6" id="KW-0472">Membrane</keyword>
<dbReference type="RefSeq" id="WP_212980959.1">
    <property type="nucleotide sequence ID" value="NZ_AP025343.1"/>
</dbReference>
<dbReference type="NCBIfam" id="TIGR03062">
    <property type="entry name" value="pip_yhgE_Cterm"/>
    <property type="match status" value="1"/>
</dbReference>
<dbReference type="GO" id="GO:0016020">
    <property type="term" value="C:membrane"/>
    <property type="evidence" value="ECO:0007669"/>
    <property type="project" value="UniProtKB-SubCell"/>
</dbReference>
<dbReference type="AlphaFoldDB" id="A0A920CRC9"/>
<dbReference type="PANTHER" id="PTHR43077:SF10">
    <property type="entry name" value="TRANSPORT PERMEASE PROTEIN"/>
    <property type="match status" value="1"/>
</dbReference>
<dbReference type="InterPro" id="IPR013525">
    <property type="entry name" value="ABC2_TM"/>
</dbReference>
<evidence type="ECO:0000313" key="9">
    <source>
        <dbReference type="Proteomes" id="UP000682811"/>
    </source>
</evidence>
<keyword evidence="9" id="KW-1185">Reference proteome</keyword>
<keyword evidence="2 6" id="KW-0812">Transmembrane</keyword>
<feature type="transmembrane region" description="Helical" evidence="6">
    <location>
        <begin position="20"/>
        <end position="38"/>
    </location>
</feature>
<feature type="transmembrane region" description="Helical" evidence="6">
    <location>
        <begin position="557"/>
        <end position="582"/>
    </location>
</feature>
<comment type="subcellular location">
    <subcellularLocation>
        <location evidence="1">Membrane</location>
        <topology evidence="1">Multi-pass membrane protein</topology>
    </subcellularLocation>
</comment>
<feature type="domain" description="ABC-2 type transporter transmembrane" evidence="7">
    <location>
        <begin position="23"/>
        <end position="151"/>
    </location>
</feature>
<proteinExistence type="predicted"/>
<feature type="coiled-coil region" evidence="5">
    <location>
        <begin position="448"/>
        <end position="475"/>
    </location>
</feature>
<reference evidence="8 9" key="1">
    <citation type="submission" date="2021-03" db="EMBL/GenBank/DDBJ databases">
        <title>Antimicrobial resistance genes in bacteria isolated from Japanese honey, and their potential for conferring macrolide and lincosamide resistance in the American foulbrood pathogen Paenibacillus larvae.</title>
        <authorList>
            <person name="Okamoto M."/>
            <person name="Kumagai M."/>
            <person name="Kanamori H."/>
            <person name="Takamatsu D."/>
        </authorList>
    </citation>
    <scope>NUCLEOTIDE SEQUENCE [LARGE SCALE GENOMIC DNA]</scope>
    <source>
        <strain evidence="8 9">J34TS1</strain>
    </source>
</reference>
<accession>A0A920CRC9</accession>
<sequence>MKNIALIYGRDIRNIVTNWAALVIILGLIALPSLYAWFNIKASWDPYGNTGGIAIAVANNDKGTTIRGNPINLGNEVINSLKENHKLGWRFVSEEDAVRGVKHGNYYASIVIPDNFSATIATVLTNNPTKAEILYYVNEKINAISPKIASSGASGIIHEVSKNFIETANGTIFKIFNALGIELQEQLPTIEKVRSLVFRLEKSFPEINHIVNVAANDIHKTDQLVSKAQTDLPLVTQIAENGRQLASGLDSFLAQSSDVAKNIAPNVKQDLLLLQQTAISAQQLTSVLKDANVDPAVVTDTLDRVSSGIDLGLKVQSQLVNWFDQLNKVTGNRIGFVSSKLRQVQDKMQQQKGLVSGISTAIKNGEKPASDLVDRLNQVSGDISRILGDIIGRYDSEIEPAILSGLNKARQTAAKTKTVLNDALKSVPDVKKILSDASKGLTLGSEGIREIQKDLPVVEAKISELAQKMRQFESEGSLQELVNLLKNNFQLKSQFFGEPVVLKENQLYPIPNYGSAMSPFFSTLALWVGATLLVSLVTTEVHGDQSYRSYEVYFGRFLTFLTIALLQSILVTSGDIFLLGAYVVDKPWFIIFGMINSVVFILIVYTLVSVFGNVGKALAVVLLVLQLAGSGGTFPIQTTPAFFRAIHPFLPFTYGISMMRESVGGILWDIVRSDLLTMCIFVAITLVVGLALKGIINQLAAGLVKKAKESKLIH</sequence>
<keyword evidence="3 6" id="KW-1133">Transmembrane helix</keyword>
<evidence type="ECO:0000256" key="5">
    <source>
        <dbReference type="SAM" id="Coils"/>
    </source>
</evidence>
<evidence type="ECO:0000256" key="1">
    <source>
        <dbReference type="ARBA" id="ARBA00004141"/>
    </source>
</evidence>
<dbReference type="Gene3D" id="3.40.1710.10">
    <property type="entry name" value="abc type-2 transporter like domain"/>
    <property type="match status" value="1"/>
</dbReference>
<feature type="transmembrane region" description="Helical" evidence="6">
    <location>
        <begin position="617"/>
        <end position="636"/>
    </location>
</feature>
<evidence type="ECO:0000256" key="6">
    <source>
        <dbReference type="SAM" id="Phobius"/>
    </source>
</evidence>